<dbReference type="SUPFAM" id="SSF50475">
    <property type="entry name" value="FMN-binding split barrel"/>
    <property type="match status" value="1"/>
</dbReference>
<dbReference type="KEGG" id="asd:AS9A_3909"/>
<dbReference type="STRING" id="443218.AS9A_3909"/>
<accession>F6EHI1</accession>
<keyword evidence="5" id="KW-1185">Reference proteome</keyword>
<dbReference type="AlphaFoldDB" id="F6EHI1"/>
<comment type="similarity">
    <text evidence="1">Belongs to the non-flavoprotein flavin reductase family.</text>
</comment>
<dbReference type="SMART" id="SM00903">
    <property type="entry name" value="Flavin_Reduct"/>
    <property type="match status" value="1"/>
</dbReference>
<dbReference type="InterPro" id="IPR012349">
    <property type="entry name" value="Split_barrel_FMN-bd"/>
</dbReference>
<gene>
    <name evidence="4" type="ordered locus">AS9A_3909</name>
</gene>
<dbReference type="HOGENOM" id="CLU_059021_1_3_11"/>
<dbReference type="PANTHER" id="PTHR30466">
    <property type="entry name" value="FLAVIN REDUCTASE"/>
    <property type="match status" value="1"/>
</dbReference>
<dbReference type="Pfam" id="PF01613">
    <property type="entry name" value="Flavin_Reduct"/>
    <property type="match status" value="1"/>
</dbReference>
<feature type="domain" description="Flavin reductase like" evidence="3">
    <location>
        <begin position="26"/>
        <end position="169"/>
    </location>
</feature>
<evidence type="ECO:0000256" key="2">
    <source>
        <dbReference type="ARBA" id="ARBA00023002"/>
    </source>
</evidence>
<dbReference type="Gene3D" id="2.30.110.10">
    <property type="entry name" value="Electron Transport, Fmn-binding Protein, Chain A"/>
    <property type="match status" value="1"/>
</dbReference>
<dbReference type="eggNOG" id="COG1853">
    <property type="taxonomic scope" value="Bacteria"/>
</dbReference>
<evidence type="ECO:0000313" key="4">
    <source>
        <dbReference type="EMBL" id="AEF42345.1"/>
    </source>
</evidence>
<reference evidence="4 5" key="1">
    <citation type="journal article" date="2011" name="J. Bacteriol.">
        <title>Complete genome sequence of Amycolicicoccus subflavus DQS3-9A1T, an actinomycete isolated from crude oil-polluted soil.</title>
        <authorList>
            <person name="Cai M."/>
            <person name="Chen W.M."/>
            <person name="Nie Y."/>
            <person name="Chi C.Q."/>
            <person name="Wang Y.N."/>
            <person name="Tang Y.Q."/>
            <person name="Li G.Y."/>
            <person name="Wu X.L."/>
        </authorList>
    </citation>
    <scope>NUCLEOTIDE SEQUENCE [LARGE SCALE GENOMIC DNA]</scope>
    <source>
        <strain evidence="5">DSM 45089 / DQS3-9A1</strain>
    </source>
</reference>
<evidence type="ECO:0000313" key="5">
    <source>
        <dbReference type="Proteomes" id="UP000009235"/>
    </source>
</evidence>
<sequence>MEGRGDVMTGTAIPVALDPQALRGAFALHPSGVVAVCAIAAGERVGMAVSSFVPVSLEPALVAICIHNTSSTWPKLLCSEELGISVLGAGHAGAARTLASRSSDRFDGVETEPGPAGALFIAGSPMTLQVSVHDIVAAGDHQLVLLAVRDATVRDGHAPLVFHRSELRPLAR</sequence>
<evidence type="ECO:0000259" key="3">
    <source>
        <dbReference type="SMART" id="SM00903"/>
    </source>
</evidence>
<organism evidence="4 5">
    <name type="scientific">Hoyosella subflava (strain DSM 45089 / JCM 17490 / NBRC 109087 / DQS3-9A1)</name>
    <name type="common">Amycolicicoccus subflavus</name>
    <dbReference type="NCBI Taxonomy" id="443218"/>
    <lineage>
        <taxon>Bacteria</taxon>
        <taxon>Bacillati</taxon>
        <taxon>Actinomycetota</taxon>
        <taxon>Actinomycetes</taxon>
        <taxon>Mycobacteriales</taxon>
        <taxon>Hoyosellaceae</taxon>
        <taxon>Hoyosella</taxon>
    </lineage>
</organism>
<name>F6EHI1_HOYSD</name>
<dbReference type="InterPro" id="IPR050268">
    <property type="entry name" value="NADH-dep_flavin_reductase"/>
</dbReference>
<proteinExistence type="inferred from homology"/>
<dbReference type="GO" id="GO:0010181">
    <property type="term" value="F:FMN binding"/>
    <property type="evidence" value="ECO:0007669"/>
    <property type="project" value="InterPro"/>
</dbReference>
<dbReference type="Proteomes" id="UP000009235">
    <property type="component" value="Chromosome"/>
</dbReference>
<dbReference type="InterPro" id="IPR002563">
    <property type="entry name" value="Flavin_Rdtase-like_dom"/>
</dbReference>
<dbReference type="EMBL" id="CP002786">
    <property type="protein sequence ID" value="AEF42345.1"/>
    <property type="molecule type" value="Genomic_DNA"/>
</dbReference>
<protein>
    <submittedName>
        <fullName evidence="4">NADH-fmn oxidoreductase</fullName>
    </submittedName>
</protein>
<dbReference type="GO" id="GO:0042602">
    <property type="term" value="F:riboflavin reductase (NADPH) activity"/>
    <property type="evidence" value="ECO:0007669"/>
    <property type="project" value="TreeGrafter"/>
</dbReference>
<evidence type="ECO:0000256" key="1">
    <source>
        <dbReference type="ARBA" id="ARBA00008898"/>
    </source>
</evidence>
<keyword evidence="2" id="KW-0560">Oxidoreductase</keyword>
<dbReference type="PANTHER" id="PTHR30466:SF11">
    <property type="entry name" value="FLAVIN-DEPENDENT MONOOXYGENASE, REDUCTASE SUBUNIT HSAB"/>
    <property type="match status" value="1"/>
</dbReference>